<keyword evidence="2" id="KW-1185">Reference proteome</keyword>
<comment type="caution">
    <text evidence="1">The sequence shown here is derived from an EMBL/GenBank/DDBJ whole genome shotgun (WGS) entry which is preliminary data.</text>
</comment>
<evidence type="ECO:0000313" key="1">
    <source>
        <dbReference type="EMBL" id="RVU05772.1"/>
    </source>
</evidence>
<reference evidence="1 2" key="1">
    <citation type="submission" date="2019-01" db="EMBL/GenBank/DDBJ databases">
        <authorList>
            <person name="Chen W.-M."/>
        </authorList>
    </citation>
    <scope>NUCLEOTIDE SEQUENCE [LARGE SCALE GENOMIC DNA]</scope>
    <source>
        <strain evidence="1 2">FSY-9</strain>
    </source>
</reference>
<dbReference type="RefSeq" id="WP_127707732.1">
    <property type="nucleotide sequence ID" value="NZ_SACO01000004.1"/>
</dbReference>
<dbReference type="AlphaFoldDB" id="A0A3S2VU06"/>
<protein>
    <submittedName>
        <fullName evidence="1">Uncharacterized protein</fullName>
    </submittedName>
</protein>
<sequence length="71" mass="7724">MTQDKSLIAARAAAAQYLRAQGYGADADYVEAGKSDETREVQIALALHKILYVAPTPPTKFKGRRLVGEEC</sequence>
<accession>A0A3S2VU06</accession>
<gene>
    <name evidence="1" type="ORF">EOE18_07250</name>
</gene>
<name>A0A3S2VU06_9SPHN</name>
<evidence type="ECO:0000313" key="2">
    <source>
        <dbReference type="Proteomes" id="UP000282837"/>
    </source>
</evidence>
<dbReference type="Proteomes" id="UP000282837">
    <property type="component" value="Unassembled WGS sequence"/>
</dbReference>
<proteinExistence type="predicted"/>
<organism evidence="1 2">
    <name type="scientific">Novosphingobium umbonatum</name>
    <dbReference type="NCBI Taxonomy" id="1908524"/>
    <lineage>
        <taxon>Bacteria</taxon>
        <taxon>Pseudomonadati</taxon>
        <taxon>Pseudomonadota</taxon>
        <taxon>Alphaproteobacteria</taxon>
        <taxon>Sphingomonadales</taxon>
        <taxon>Sphingomonadaceae</taxon>
        <taxon>Novosphingobium</taxon>
    </lineage>
</organism>
<dbReference type="EMBL" id="SACO01000004">
    <property type="protein sequence ID" value="RVU05772.1"/>
    <property type="molecule type" value="Genomic_DNA"/>
</dbReference>